<dbReference type="RefSeq" id="WP_090547754.1">
    <property type="nucleotide sequence ID" value="NZ_FNSR01000002.1"/>
</dbReference>
<dbReference type="PANTHER" id="PTHR40260">
    <property type="entry name" value="BLR8190 PROTEIN"/>
    <property type="match status" value="1"/>
</dbReference>
<dbReference type="InterPro" id="IPR009799">
    <property type="entry name" value="EthD_dom"/>
</dbReference>
<dbReference type="AlphaFoldDB" id="A0A1H7LIZ6"/>
<accession>A0A1H7LIZ6</accession>
<dbReference type="InterPro" id="IPR011008">
    <property type="entry name" value="Dimeric_a/b-barrel"/>
</dbReference>
<sequence length="102" mass="10604">MAKLVVLYKKPSNPAAFDAHYASTHAPLAKKIPGLTRYEISTGPVSTPQGESPWHLVAILGFDSVDALKAGLGSPEGRAAAGDLANFAQAGAELLIFDTKDA</sequence>
<reference evidence="3" key="1">
    <citation type="submission" date="2016-10" db="EMBL/GenBank/DDBJ databases">
        <authorList>
            <person name="Varghese N."/>
            <person name="Submissions S."/>
        </authorList>
    </citation>
    <scope>NUCLEOTIDE SEQUENCE [LARGE SCALE GENOMIC DNA]</scope>
    <source>
        <strain evidence="3">LMG 26416</strain>
    </source>
</reference>
<dbReference type="Gene3D" id="3.30.70.100">
    <property type="match status" value="1"/>
</dbReference>
<dbReference type="OrthoDB" id="5343971at2"/>
<evidence type="ECO:0000259" key="1">
    <source>
        <dbReference type="Pfam" id="PF07110"/>
    </source>
</evidence>
<proteinExistence type="predicted"/>
<evidence type="ECO:0000313" key="3">
    <source>
        <dbReference type="Proteomes" id="UP000199120"/>
    </source>
</evidence>
<dbReference type="Pfam" id="PF07110">
    <property type="entry name" value="EthD"/>
    <property type="match status" value="1"/>
</dbReference>
<dbReference type="EMBL" id="FOAJ01000004">
    <property type="protein sequence ID" value="SEK98769.1"/>
    <property type="molecule type" value="Genomic_DNA"/>
</dbReference>
<evidence type="ECO:0000313" key="2">
    <source>
        <dbReference type="EMBL" id="SEK98769.1"/>
    </source>
</evidence>
<protein>
    <recommendedName>
        <fullName evidence="1">EthD domain-containing protein</fullName>
    </recommendedName>
</protein>
<feature type="domain" description="EthD" evidence="1">
    <location>
        <begin position="13"/>
        <end position="89"/>
    </location>
</feature>
<name>A0A1H7LIZ6_9BURK</name>
<dbReference type="GO" id="GO:0016491">
    <property type="term" value="F:oxidoreductase activity"/>
    <property type="evidence" value="ECO:0007669"/>
    <property type="project" value="InterPro"/>
</dbReference>
<dbReference type="NCBIfam" id="TIGR02118">
    <property type="entry name" value="EthD family reductase"/>
    <property type="match status" value="1"/>
</dbReference>
<dbReference type="STRING" id="416943.SAMN05445871_3805"/>
<keyword evidence="3" id="KW-1185">Reference proteome</keyword>
<dbReference type="Proteomes" id="UP000199120">
    <property type="component" value="Unassembled WGS sequence"/>
</dbReference>
<dbReference type="PANTHER" id="PTHR40260:SF2">
    <property type="entry name" value="BLR8190 PROTEIN"/>
    <property type="match status" value="1"/>
</dbReference>
<dbReference type="SUPFAM" id="SSF54909">
    <property type="entry name" value="Dimeric alpha+beta barrel"/>
    <property type="match status" value="1"/>
</dbReference>
<gene>
    <name evidence="2" type="ORF">SAMN05192542_104373</name>
</gene>
<organism evidence="2 3">
    <name type="scientific">Paraburkholderia caballeronis</name>
    <dbReference type="NCBI Taxonomy" id="416943"/>
    <lineage>
        <taxon>Bacteria</taxon>
        <taxon>Pseudomonadati</taxon>
        <taxon>Pseudomonadota</taxon>
        <taxon>Betaproteobacteria</taxon>
        <taxon>Burkholderiales</taxon>
        <taxon>Burkholderiaceae</taxon>
        <taxon>Paraburkholderia</taxon>
    </lineage>
</organism>